<sequence>MSNQYLSVPKFRAISDKRISLDLARVRVKRWLNFMRDLLGPTIPDSKIPRAIYISIDDINQLISAYPEVELKGIRVYFGLAGEDHIEPAKVTDLRGLLVPVLYASAVRPQADYIMTNSPNPNDTAIYDFTAPCPQFCDFSSELYVAMPERCC</sequence>
<protein>
    <submittedName>
        <fullName evidence="1">Uncharacterized protein</fullName>
    </submittedName>
</protein>
<evidence type="ECO:0000313" key="2">
    <source>
        <dbReference type="Proteomes" id="UP000002774"/>
    </source>
</evidence>
<name>H1Y6B6_9SPHI</name>
<evidence type="ECO:0000313" key="1">
    <source>
        <dbReference type="EMBL" id="EHQ24864.1"/>
    </source>
</evidence>
<accession>H1Y6B6</accession>
<dbReference type="Proteomes" id="UP000002774">
    <property type="component" value="Chromosome"/>
</dbReference>
<dbReference type="OrthoDB" id="797757at2"/>
<dbReference type="STRING" id="714943.Mucpa_0681"/>
<dbReference type="AlphaFoldDB" id="H1Y6B6"/>
<reference evidence="1" key="1">
    <citation type="submission" date="2011-09" db="EMBL/GenBank/DDBJ databases">
        <title>The permanent draft genome of Mucilaginibacter paludis DSM 18603.</title>
        <authorList>
            <consortium name="US DOE Joint Genome Institute (JGI-PGF)"/>
            <person name="Lucas S."/>
            <person name="Han J."/>
            <person name="Lapidus A."/>
            <person name="Bruce D."/>
            <person name="Goodwin L."/>
            <person name="Pitluck S."/>
            <person name="Peters L."/>
            <person name="Kyrpides N."/>
            <person name="Mavromatis K."/>
            <person name="Ivanova N."/>
            <person name="Mikhailova N."/>
            <person name="Held B."/>
            <person name="Detter J.C."/>
            <person name="Tapia R."/>
            <person name="Han C."/>
            <person name="Land M."/>
            <person name="Hauser L."/>
            <person name="Markowitz V."/>
            <person name="Cheng J.-F."/>
            <person name="Hugenholtz P."/>
            <person name="Woyke T."/>
            <person name="Wu D."/>
            <person name="Tindall B."/>
            <person name="Brambilla E."/>
            <person name="Klenk H.-P."/>
            <person name="Eisen J.A."/>
        </authorList>
    </citation>
    <scope>NUCLEOTIDE SEQUENCE [LARGE SCALE GENOMIC DNA]</scope>
    <source>
        <strain evidence="1">DSM 18603</strain>
    </source>
</reference>
<organism evidence="1 2">
    <name type="scientific">Mucilaginibacter paludis DSM 18603</name>
    <dbReference type="NCBI Taxonomy" id="714943"/>
    <lineage>
        <taxon>Bacteria</taxon>
        <taxon>Pseudomonadati</taxon>
        <taxon>Bacteroidota</taxon>
        <taxon>Sphingobacteriia</taxon>
        <taxon>Sphingobacteriales</taxon>
        <taxon>Sphingobacteriaceae</taxon>
        <taxon>Mucilaginibacter</taxon>
    </lineage>
</organism>
<dbReference type="HOGENOM" id="CLU_1720290_0_0_10"/>
<dbReference type="RefSeq" id="WP_008504456.1">
    <property type="nucleotide sequence ID" value="NZ_CM001403.1"/>
</dbReference>
<keyword evidence="2" id="KW-1185">Reference proteome</keyword>
<dbReference type="EMBL" id="CM001403">
    <property type="protein sequence ID" value="EHQ24864.1"/>
    <property type="molecule type" value="Genomic_DNA"/>
</dbReference>
<proteinExistence type="predicted"/>
<gene>
    <name evidence="1" type="ORF">Mucpa_0681</name>
</gene>